<dbReference type="GO" id="GO:0016020">
    <property type="term" value="C:membrane"/>
    <property type="evidence" value="ECO:0007669"/>
    <property type="project" value="InterPro"/>
</dbReference>
<keyword evidence="3" id="KW-0812">Transmembrane</keyword>
<dbReference type="SUPFAM" id="SSF111126">
    <property type="entry name" value="Ligand-binding domain in the NO signalling and Golgi transport"/>
    <property type="match status" value="1"/>
</dbReference>
<reference evidence="5 6" key="1">
    <citation type="submission" date="2018-10" db="EMBL/GenBank/DDBJ databases">
        <authorList>
            <person name="Zhang X."/>
        </authorList>
    </citation>
    <scope>NUCLEOTIDE SEQUENCE [LARGE SCALE GENOMIC DNA]</scope>
    <source>
        <strain evidence="5 6">SK-G1</strain>
    </source>
</reference>
<dbReference type="AlphaFoldDB" id="A0A3G2R6Z6"/>
<gene>
    <name evidence="5" type="ORF">D2962_11790</name>
</gene>
<keyword evidence="3" id="KW-1133">Transmembrane helix</keyword>
<accession>A0A3G2R6Z6</accession>
<feature type="transmembrane region" description="Helical" evidence="3">
    <location>
        <begin position="227"/>
        <end position="248"/>
    </location>
</feature>
<name>A0A3G2R6Z6_9FIRM</name>
<feature type="domain" description="Methyl-accepting transducer" evidence="4">
    <location>
        <begin position="316"/>
        <end position="573"/>
    </location>
</feature>
<keyword evidence="3" id="KW-0472">Membrane</keyword>
<dbReference type="InterPro" id="IPR011644">
    <property type="entry name" value="Heme_NO-bd"/>
</dbReference>
<evidence type="ECO:0000256" key="1">
    <source>
        <dbReference type="ARBA" id="ARBA00023224"/>
    </source>
</evidence>
<dbReference type="SMART" id="SM00283">
    <property type="entry name" value="MA"/>
    <property type="match status" value="1"/>
</dbReference>
<dbReference type="InterPro" id="IPR004089">
    <property type="entry name" value="MCPsignal_dom"/>
</dbReference>
<keyword evidence="6" id="KW-1185">Reference proteome</keyword>
<feature type="transmembrane region" description="Helical" evidence="3">
    <location>
        <begin position="192"/>
        <end position="221"/>
    </location>
</feature>
<dbReference type="InterPro" id="IPR024096">
    <property type="entry name" value="NO_sig/Golgi_transp_ligand-bd"/>
</dbReference>
<dbReference type="InterPro" id="IPR038158">
    <property type="entry name" value="H-NOX_domain_sf"/>
</dbReference>
<dbReference type="PANTHER" id="PTHR32089:SF112">
    <property type="entry name" value="LYSOZYME-LIKE PROTEIN-RELATED"/>
    <property type="match status" value="1"/>
</dbReference>
<dbReference type="Pfam" id="PF07700">
    <property type="entry name" value="HNOB"/>
    <property type="match status" value="1"/>
</dbReference>
<proteinExistence type="predicted"/>
<dbReference type="GO" id="GO:0020037">
    <property type="term" value="F:heme binding"/>
    <property type="evidence" value="ECO:0007669"/>
    <property type="project" value="InterPro"/>
</dbReference>
<evidence type="ECO:0000313" key="6">
    <source>
        <dbReference type="Proteomes" id="UP000280960"/>
    </source>
</evidence>
<dbReference type="KEGG" id="bacg:D2962_11790"/>
<evidence type="ECO:0000256" key="2">
    <source>
        <dbReference type="PROSITE-ProRule" id="PRU00284"/>
    </source>
</evidence>
<evidence type="ECO:0000259" key="4">
    <source>
        <dbReference type="PROSITE" id="PS50111"/>
    </source>
</evidence>
<dbReference type="EMBL" id="CP033169">
    <property type="protein sequence ID" value="AYO31191.1"/>
    <property type="molecule type" value="Genomic_DNA"/>
</dbReference>
<keyword evidence="1 2" id="KW-0807">Transducer</keyword>
<evidence type="ECO:0000313" key="5">
    <source>
        <dbReference type="EMBL" id="AYO31191.1"/>
    </source>
</evidence>
<dbReference type="SUPFAM" id="SSF58104">
    <property type="entry name" value="Methyl-accepting chemotaxis protein (MCP) signaling domain"/>
    <property type="match status" value="1"/>
</dbReference>
<evidence type="ECO:0000256" key="3">
    <source>
        <dbReference type="SAM" id="Phobius"/>
    </source>
</evidence>
<dbReference type="Proteomes" id="UP000280960">
    <property type="component" value="Chromosome"/>
</dbReference>
<dbReference type="PANTHER" id="PTHR32089">
    <property type="entry name" value="METHYL-ACCEPTING CHEMOTAXIS PROTEIN MCPB"/>
    <property type="match status" value="1"/>
</dbReference>
<dbReference type="Gene3D" id="3.90.1520.10">
    <property type="entry name" value="H-NOX domain"/>
    <property type="match status" value="1"/>
</dbReference>
<sequence length="602" mass="67393">MKATVVHTWVKTLEELYDKNVIQKHVGSAGIESEELFSPLSDIPDEKVHHMIKSISNEVGEPSGTIWRKIGRKNVATFSRWFPSFFENRKLRSFLLMMDKVHQVLTKMIPGARPPRLLIIHETPFEVIMRYESHRKMYDYFLGLLEGSREFFKEEMDIVKMDEGSADGRHYMTVRLKFSSPSYAKKNFMPNILLSFGFLRSIAAKLAVATLLTNGILAFFLTGNKPFAAILLVVAASFMAYIFAALLLSPFKYIKKEIQSISDLQFQDRTEIKTRDVFEELMKEINKARKNLQDDLLFLKGGTDDLVNFTGYFTQVADKMKSISDEISQVVAEVAQSAVQQAEETESAVNTLDSNINGLNFISQKEEEGKNLLAESTEHALMVSDEVSRAIQGIEDTLKDFEYIKQQSEELAQSAGEIMEIVNTVERIADQTNLLSLNAAIEAARAGESGRGFAVVANEVRTLADESKLAVKKISKNLQDFSGKVTVLSDHFVKQFEKLKSSSESLNKAGKSTALSSQRTGEVTTAVVTLIEQLNSETVKIKNVVDNLHSLAAIAEENSASSEEMSASITDYSGRIKELTGYIAGLKDLSEKFRNQLKKYAI</sequence>
<dbReference type="PROSITE" id="PS50111">
    <property type="entry name" value="CHEMOTAXIS_TRANSDUC_2"/>
    <property type="match status" value="1"/>
</dbReference>
<dbReference type="Gene3D" id="1.10.287.950">
    <property type="entry name" value="Methyl-accepting chemotaxis protein"/>
    <property type="match status" value="1"/>
</dbReference>
<organism evidence="5 6">
    <name type="scientific">Biomaibacter acetigenes</name>
    <dbReference type="NCBI Taxonomy" id="2316383"/>
    <lineage>
        <taxon>Bacteria</taxon>
        <taxon>Bacillati</taxon>
        <taxon>Bacillota</taxon>
        <taxon>Clostridia</taxon>
        <taxon>Thermosediminibacterales</taxon>
        <taxon>Tepidanaerobacteraceae</taxon>
        <taxon>Biomaibacter</taxon>
    </lineage>
</organism>
<dbReference type="Pfam" id="PF00015">
    <property type="entry name" value="MCPsignal"/>
    <property type="match status" value="1"/>
</dbReference>
<protein>
    <submittedName>
        <fullName evidence="5">Chemotaxis protein</fullName>
    </submittedName>
</protein>
<dbReference type="GO" id="GO:0007165">
    <property type="term" value="P:signal transduction"/>
    <property type="evidence" value="ECO:0007669"/>
    <property type="project" value="UniProtKB-KW"/>
</dbReference>
<dbReference type="RefSeq" id="WP_120765742.1">
    <property type="nucleotide sequence ID" value="NZ_CP033169.1"/>
</dbReference>